<comment type="caution">
    <text evidence="2">The sequence shown here is derived from an EMBL/GenBank/DDBJ whole genome shotgun (WGS) entry which is preliminary data.</text>
</comment>
<evidence type="ECO:0000256" key="1">
    <source>
        <dbReference type="SAM" id="MobiDB-lite"/>
    </source>
</evidence>
<gene>
    <name evidence="2" type="ORF">MAAFP003_1687</name>
</gene>
<proteinExistence type="predicted"/>
<protein>
    <submittedName>
        <fullName evidence="2">Uncharacterized protein</fullName>
    </submittedName>
</protein>
<evidence type="ECO:0000313" key="2">
    <source>
        <dbReference type="EMBL" id="SOX53017.1"/>
    </source>
</evidence>
<dbReference type="EMBL" id="FXEG02000002">
    <property type="protein sequence ID" value="SOX53017.1"/>
    <property type="molecule type" value="Genomic_DNA"/>
</dbReference>
<name>A0A2K4Y8E0_9MYCO</name>
<keyword evidence="3" id="KW-1185">Reference proteome</keyword>
<dbReference type="AlphaFoldDB" id="A0A2K4Y8E0"/>
<feature type="region of interest" description="Disordered" evidence="1">
    <location>
        <begin position="1"/>
        <end position="28"/>
    </location>
</feature>
<organism evidence="2 3">
    <name type="scientific">Mycobacterium ahvazicum</name>
    <dbReference type="NCBI Taxonomy" id="1964395"/>
    <lineage>
        <taxon>Bacteria</taxon>
        <taxon>Bacillati</taxon>
        <taxon>Actinomycetota</taxon>
        <taxon>Actinomycetes</taxon>
        <taxon>Mycobacteriales</taxon>
        <taxon>Mycobacteriaceae</taxon>
        <taxon>Mycobacterium</taxon>
        <taxon>Mycobacterium simiae complex</taxon>
    </lineage>
</organism>
<reference evidence="2" key="1">
    <citation type="submission" date="2018-01" db="EMBL/GenBank/DDBJ databases">
        <authorList>
            <consortium name="Urmite Genomes"/>
        </authorList>
    </citation>
    <scope>NUCLEOTIDE SEQUENCE [LARGE SCALE GENOMIC DNA]</scope>
    <source>
        <strain evidence="2">AFP003</strain>
    </source>
</reference>
<dbReference type="Proteomes" id="UP000236318">
    <property type="component" value="Unassembled WGS sequence"/>
</dbReference>
<evidence type="ECO:0000313" key="3">
    <source>
        <dbReference type="Proteomes" id="UP000236318"/>
    </source>
</evidence>
<sequence>MTAGARSCRLSATTAPHRAPEKRGQAGSSLNRAAVHFVAQRVEPIVGVQVGTVAKAMCSRTGVAAADEPADTRLTFEVFSSRVVLHR</sequence>
<accession>A0A2K4Y8E0</accession>